<dbReference type="NCBIfam" id="TIGR03828">
    <property type="entry name" value="pfkB"/>
    <property type="match status" value="1"/>
</dbReference>
<dbReference type="GO" id="GO:0009024">
    <property type="term" value="F:tagatose-6-phosphate kinase activity"/>
    <property type="evidence" value="ECO:0007669"/>
    <property type="project" value="UniProtKB-EC"/>
</dbReference>
<proteinExistence type="inferred from homology"/>
<dbReference type="Pfam" id="PF00294">
    <property type="entry name" value="PfkB"/>
    <property type="match status" value="1"/>
</dbReference>
<evidence type="ECO:0000256" key="4">
    <source>
        <dbReference type="ARBA" id="ARBA00022777"/>
    </source>
</evidence>
<comment type="similarity">
    <text evidence="1">Belongs to the carbohydrate kinase pfkB family.</text>
</comment>
<evidence type="ECO:0000256" key="5">
    <source>
        <dbReference type="ARBA" id="ARBA00022840"/>
    </source>
</evidence>
<dbReference type="PANTHER" id="PTHR46566:SF1">
    <property type="entry name" value="1-PHOSPHOFRUCTOKINASE"/>
    <property type="match status" value="1"/>
</dbReference>
<keyword evidence="11" id="KW-1185">Reference proteome</keyword>
<dbReference type="Gene3D" id="3.40.1190.20">
    <property type="match status" value="1"/>
</dbReference>
<dbReference type="GO" id="GO:0008662">
    <property type="term" value="F:1-phosphofructokinase activity"/>
    <property type="evidence" value="ECO:0007669"/>
    <property type="project" value="UniProtKB-UniRule"/>
</dbReference>
<dbReference type="InterPro" id="IPR011611">
    <property type="entry name" value="PfkB_dom"/>
</dbReference>
<dbReference type="CDD" id="cd01164">
    <property type="entry name" value="FruK_PfkB_like"/>
    <property type="match status" value="1"/>
</dbReference>
<evidence type="ECO:0000256" key="3">
    <source>
        <dbReference type="ARBA" id="ARBA00022741"/>
    </source>
</evidence>
<reference evidence="10" key="1">
    <citation type="submission" date="2020-08" db="EMBL/GenBank/DDBJ databases">
        <title>Genome public.</title>
        <authorList>
            <person name="Liu C."/>
            <person name="Sun Q."/>
        </authorList>
    </citation>
    <scope>NUCLEOTIDE SEQUENCE</scope>
    <source>
        <strain evidence="10">BX12</strain>
    </source>
</reference>
<comment type="pathway">
    <text evidence="7">Carbohydrate metabolism; D-tagatose 6-phosphate degradation; D-glyceraldehyde 3-phosphate and glycerone phosphate from D-tagatose 6-phosphate: step 1/2.</text>
</comment>
<dbReference type="InterPro" id="IPR029056">
    <property type="entry name" value="Ribokinase-like"/>
</dbReference>
<protein>
    <recommendedName>
        <fullName evidence="7">Tagatose-6-phosphate kinase</fullName>
        <ecNumber evidence="7">2.7.1.144</ecNumber>
    </recommendedName>
</protein>
<keyword evidence="5 7" id="KW-0067">ATP-binding</keyword>
<dbReference type="GO" id="GO:0005988">
    <property type="term" value="P:lactose metabolic process"/>
    <property type="evidence" value="ECO:0007669"/>
    <property type="project" value="UniProtKB-KW"/>
</dbReference>
<dbReference type="GO" id="GO:0005829">
    <property type="term" value="C:cytosol"/>
    <property type="evidence" value="ECO:0007669"/>
    <property type="project" value="TreeGrafter"/>
</dbReference>
<name>A0A923NQA1_9FIRM</name>
<evidence type="ECO:0000256" key="8">
    <source>
        <dbReference type="RuleBase" id="RU369061"/>
    </source>
</evidence>
<comment type="catalytic activity">
    <reaction evidence="6 8">
        <text>beta-D-fructose 1-phosphate + ATP = beta-D-fructose 1,6-bisphosphate + ADP + H(+)</text>
        <dbReference type="Rhea" id="RHEA:14213"/>
        <dbReference type="ChEBI" id="CHEBI:15378"/>
        <dbReference type="ChEBI" id="CHEBI:30616"/>
        <dbReference type="ChEBI" id="CHEBI:32966"/>
        <dbReference type="ChEBI" id="CHEBI:138881"/>
        <dbReference type="ChEBI" id="CHEBI:456216"/>
        <dbReference type="EC" id="2.7.1.56"/>
    </reaction>
</comment>
<dbReference type="SUPFAM" id="SSF53613">
    <property type="entry name" value="Ribokinase-like"/>
    <property type="match status" value="1"/>
</dbReference>
<keyword evidence="3 7" id="KW-0547">Nucleotide-binding</keyword>
<dbReference type="GO" id="GO:0016052">
    <property type="term" value="P:carbohydrate catabolic process"/>
    <property type="evidence" value="ECO:0007669"/>
    <property type="project" value="UniProtKB-ARBA"/>
</dbReference>
<dbReference type="NCBIfam" id="TIGR03168">
    <property type="entry name" value="1-PFK"/>
    <property type="match status" value="1"/>
</dbReference>
<comment type="function">
    <text evidence="8">Catalyzes the ATP-dependent phosphorylation of fructose-l-phosphate to fructose-l,6-bisphosphate.</text>
</comment>
<comment type="catalytic activity">
    <reaction evidence="7">
        <text>D-tagatofuranose 6-phosphate + ATP = D-tagatofuranose 1,6-bisphosphate + ADP + H(+)</text>
        <dbReference type="Rhea" id="RHEA:12420"/>
        <dbReference type="ChEBI" id="CHEBI:15378"/>
        <dbReference type="ChEBI" id="CHEBI:30616"/>
        <dbReference type="ChEBI" id="CHEBI:58694"/>
        <dbReference type="ChEBI" id="CHEBI:58695"/>
        <dbReference type="ChEBI" id="CHEBI:456216"/>
        <dbReference type="EC" id="2.7.1.144"/>
    </reaction>
</comment>
<evidence type="ECO:0000256" key="2">
    <source>
        <dbReference type="ARBA" id="ARBA00022679"/>
    </source>
</evidence>
<dbReference type="InterPro" id="IPR002173">
    <property type="entry name" value="Carboh/pur_kinase_PfkB_CS"/>
</dbReference>
<dbReference type="EMBL" id="JACRYT010000030">
    <property type="protein sequence ID" value="MBC6681272.1"/>
    <property type="molecule type" value="Genomic_DNA"/>
</dbReference>
<dbReference type="AlphaFoldDB" id="A0A923NQA1"/>
<evidence type="ECO:0000256" key="7">
    <source>
        <dbReference type="PIRNR" id="PIRNR000535"/>
    </source>
</evidence>
<gene>
    <name evidence="10" type="primary">pfkB</name>
    <name evidence="10" type="ORF">H9L42_15775</name>
</gene>
<sequence>MIYTVTFSPALDYVIDLDELRLGETNRSKKESYYFGGKGINVSTVLTNLGIENTALGFVSGFTGSALERGLKEAGLKTDFIHLEEGITRINIKLRMKQETEINTQGAAITESKLEALLGQLERLKEDDTLVISGNIPNTLPDNIYEIMLKRLGGRGIRFVVDATGMLLKNVLKYRPFLIKPNRSELEELTESKIQNDADLEVGAKKLQDLGARNVLVSLGGDGAYLLCENGKQFRVPAIREAVKNTVGAGDSMVAGFLAGYMRKKDYEYALKLGIAAGSATACSEGLAKREKIEEFFQKI</sequence>
<dbReference type="GO" id="GO:0005524">
    <property type="term" value="F:ATP binding"/>
    <property type="evidence" value="ECO:0007669"/>
    <property type="project" value="UniProtKB-UniRule"/>
</dbReference>
<dbReference type="FunFam" id="3.40.1190.20:FF:000001">
    <property type="entry name" value="Phosphofructokinase"/>
    <property type="match status" value="1"/>
</dbReference>
<accession>A0A923NQA1</accession>
<dbReference type="InterPro" id="IPR022463">
    <property type="entry name" value="1-PFruKinase"/>
</dbReference>
<comment type="caution">
    <text evidence="10">The sequence shown here is derived from an EMBL/GenBank/DDBJ whole genome shotgun (WGS) entry which is preliminary data.</text>
</comment>
<dbReference type="EC" id="2.7.1.144" evidence="7"/>
<keyword evidence="4 8" id="KW-0418">Kinase</keyword>
<evidence type="ECO:0000259" key="9">
    <source>
        <dbReference type="Pfam" id="PF00294"/>
    </source>
</evidence>
<dbReference type="Proteomes" id="UP000602647">
    <property type="component" value="Unassembled WGS sequence"/>
</dbReference>
<dbReference type="PROSITE" id="PS00584">
    <property type="entry name" value="PFKB_KINASES_2"/>
    <property type="match status" value="1"/>
</dbReference>
<dbReference type="PIRSF" id="PIRSF000535">
    <property type="entry name" value="1PFK/6PFK/LacC"/>
    <property type="match status" value="1"/>
</dbReference>
<dbReference type="InterPro" id="IPR017583">
    <property type="entry name" value="Tagatose/fructose_Pkinase"/>
</dbReference>
<keyword evidence="7" id="KW-0423">Lactose metabolism</keyword>
<feature type="domain" description="Carbohydrate kinase PfkB" evidence="9">
    <location>
        <begin position="9"/>
        <end position="288"/>
    </location>
</feature>
<evidence type="ECO:0000313" key="11">
    <source>
        <dbReference type="Proteomes" id="UP000602647"/>
    </source>
</evidence>
<keyword evidence="2 7" id="KW-0808">Transferase</keyword>
<dbReference type="GO" id="GO:0044281">
    <property type="term" value="P:small molecule metabolic process"/>
    <property type="evidence" value="ECO:0007669"/>
    <property type="project" value="UniProtKB-ARBA"/>
</dbReference>
<evidence type="ECO:0000256" key="1">
    <source>
        <dbReference type="ARBA" id="ARBA00005380"/>
    </source>
</evidence>
<organism evidence="10 11">
    <name type="scientific">Zhenpiania hominis</name>
    <dbReference type="NCBI Taxonomy" id="2763644"/>
    <lineage>
        <taxon>Bacteria</taxon>
        <taxon>Bacillati</taxon>
        <taxon>Bacillota</taxon>
        <taxon>Clostridia</taxon>
        <taxon>Peptostreptococcales</taxon>
        <taxon>Anaerovoracaceae</taxon>
        <taxon>Zhenpiania</taxon>
    </lineage>
</organism>
<evidence type="ECO:0000256" key="6">
    <source>
        <dbReference type="ARBA" id="ARBA00047745"/>
    </source>
</evidence>
<comment type="similarity">
    <text evidence="7">Belongs to the carbohydrate kinase PfkB family. LacC subfamily.</text>
</comment>
<dbReference type="PANTHER" id="PTHR46566">
    <property type="entry name" value="1-PHOSPHOFRUCTOKINASE-RELATED"/>
    <property type="match status" value="1"/>
</dbReference>
<dbReference type="RefSeq" id="WP_187304366.1">
    <property type="nucleotide sequence ID" value="NZ_JACRYT010000030.1"/>
</dbReference>
<evidence type="ECO:0000313" key="10">
    <source>
        <dbReference type="EMBL" id="MBC6681272.1"/>
    </source>
</evidence>